<accession>A0A850Y3Q3</accession>
<dbReference type="GO" id="GO:0004867">
    <property type="term" value="F:serine-type endopeptidase inhibitor activity"/>
    <property type="evidence" value="ECO:0007669"/>
    <property type="project" value="UniProtKB-KW"/>
</dbReference>
<dbReference type="PANTHER" id="PTHR47499:SF1">
    <property type="entry name" value="SERINE PROTEASE INHIBITOR KAZAL-TYPE 7"/>
    <property type="match status" value="1"/>
</dbReference>
<keyword evidence="7" id="KW-1015">Disulfide bond</keyword>
<evidence type="ECO:0000256" key="8">
    <source>
        <dbReference type="ARBA" id="ARBA00023180"/>
    </source>
</evidence>
<proteinExistence type="predicted"/>
<keyword evidence="8" id="KW-0325">Glycoprotein</keyword>
<dbReference type="SMART" id="SM00280">
    <property type="entry name" value="KAZAL"/>
    <property type="match status" value="1"/>
</dbReference>
<evidence type="ECO:0000256" key="6">
    <source>
        <dbReference type="ARBA" id="ARBA00022900"/>
    </source>
</evidence>
<dbReference type="PROSITE" id="PS00282">
    <property type="entry name" value="KAZAL_1"/>
    <property type="match status" value="1"/>
</dbReference>
<evidence type="ECO:0000256" key="5">
    <source>
        <dbReference type="ARBA" id="ARBA00022737"/>
    </source>
</evidence>
<dbReference type="PROSITE" id="PS51465">
    <property type="entry name" value="KAZAL_2"/>
    <property type="match status" value="1"/>
</dbReference>
<evidence type="ECO:0000256" key="7">
    <source>
        <dbReference type="ARBA" id="ARBA00023157"/>
    </source>
</evidence>
<dbReference type="InterPro" id="IPR050159">
    <property type="entry name" value="Kazal-type_SerProtInhib"/>
</dbReference>
<dbReference type="InterPro" id="IPR036058">
    <property type="entry name" value="Kazal_dom_sf"/>
</dbReference>
<dbReference type="Proteomes" id="UP000628412">
    <property type="component" value="Unassembled WGS sequence"/>
</dbReference>
<dbReference type="FunFam" id="3.30.60.30:FF:000037">
    <property type="entry name" value="Ovomucoid"/>
    <property type="match status" value="1"/>
</dbReference>
<dbReference type="AlphaFoldDB" id="A0A850Y3Q3"/>
<gene>
    <name evidence="11" type="primary">Spink6_1</name>
    <name evidence="11" type="ORF">AEGCAU_R05864</name>
</gene>
<dbReference type="SUPFAM" id="SSF100895">
    <property type="entry name" value="Kazal-type serine protease inhibitors"/>
    <property type="match status" value="1"/>
</dbReference>
<feature type="signal peptide" evidence="9">
    <location>
        <begin position="1"/>
        <end position="24"/>
    </location>
</feature>
<dbReference type="Gene3D" id="3.30.60.30">
    <property type="match status" value="1"/>
</dbReference>
<keyword evidence="4" id="KW-0646">Protease inhibitor</keyword>
<feature type="non-terminal residue" evidence="11">
    <location>
        <position position="1"/>
    </location>
</feature>
<name>A0A850Y3Q3_AEGCA</name>
<evidence type="ECO:0000256" key="1">
    <source>
        <dbReference type="ARBA" id="ARBA00004613"/>
    </source>
</evidence>
<keyword evidence="12" id="KW-1185">Reference proteome</keyword>
<comment type="subcellular location">
    <subcellularLocation>
        <location evidence="1">Secreted</location>
    </subcellularLocation>
</comment>
<evidence type="ECO:0000313" key="12">
    <source>
        <dbReference type="Proteomes" id="UP000628412"/>
    </source>
</evidence>
<dbReference type="EMBL" id="WEIU01009166">
    <property type="protein sequence ID" value="NWH88127.1"/>
    <property type="molecule type" value="Genomic_DNA"/>
</dbReference>
<dbReference type="GO" id="GO:0005576">
    <property type="term" value="C:extracellular region"/>
    <property type="evidence" value="ECO:0007669"/>
    <property type="project" value="UniProtKB-SubCell"/>
</dbReference>
<feature type="chain" id="PRO_5032437227" description="Ovomucoid" evidence="9">
    <location>
        <begin position="25"/>
        <end position="86"/>
    </location>
</feature>
<dbReference type="InterPro" id="IPR002350">
    <property type="entry name" value="Kazal_dom"/>
</dbReference>
<dbReference type="CDD" id="cd00104">
    <property type="entry name" value="KAZAL_FS"/>
    <property type="match status" value="1"/>
</dbReference>
<reference evidence="11" key="1">
    <citation type="submission" date="2019-10" db="EMBL/GenBank/DDBJ databases">
        <title>Bird 10,000 Genomes (B10K) Project - Family phase.</title>
        <authorList>
            <person name="Zhang G."/>
        </authorList>
    </citation>
    <scope>NUCLEOTIDE SEQUENCE</scope>
    <source>
        <strain evidence="11">B10K-DU-002-10</strain>
        <tissue evidence="11">Muscle</tissue>
    </source>
</reference>
<dbReference type="InterPro" id="IPR001239">
    <property type="entry name" value="Prot_inh_Kazal-m"/>
</dbReference>
<evidence type="ECO:0000256" key="4">
    <source>
        <dbReference type="ARBA" id="ARBA00022690"/>
    </source>
</evidence>
<keyword evidence="5" id="KW-0677">Repeat</keyword>
<keyword evidence="3" id="KW-0964">Secreted</keyword>
<organism evidence="11 12">
    <name type="scientific">Aegithalos caudatus</name>
    <name type="common">Long-tailed tit</name>
    <name type="synonym">Acredula caudata</name>
    <dbReference type="NCBI Taxonomy" id="73327"/>
    <lineage>
        <taxon>Eukaryota</taxon>
        <taxon>Metazoa</taxon>
        <taxon>Chordata</taxon>
        <taxon>Craniata</taxon>
        <taxon>Vertebrata</taxon>
        <taxon>Euteleostomi</taxon>
        <taxon>Archelosauria</taxon>
        <taxon>Archosauria</taxon>
        <taxon>Dinosauria</taxon>
        <taxon>Saurischia</taxon>
        <taxon>Theropoda</taxon>
        <taxon>Coelurosauria</taxon>
        <taxon>Aves</taxon>
        <taxon>Neognathae</taxon>
        <taxon>Neoaves</taxon>
        <taxon>Telluraves</taxon>
        <taxon>Australaves</taxon>
        <taxon>Passeriformes</taxon>
        <taxon>Sylvioidea</taxon>
        <taxon>Aegithalidae</taxon>
        <taxon>Aegithalos</taxon>
    </lineage>
</organism>
<dbReference type="Pfam" id="PF00050">
    <property type="entry name" value="Kazal_1"/>
    <property type="match status" value="1"/>
</dbReference>
<keyword evidence="6" id="KW-0722">Serine protease inhibitor</keyword>
<feature type="non-terminal residue" evidence="11">
    <location>
        <position position="86"/>
    </location>
</feature>
<dbReference type="PANTHER" id="PTHR47499">
    <property type="entry name" value="SERINE PROTEASE INHIBITOR KAZAL-TYPE 7 SPINK7"/>
    <property type="match status" value="1"/>
</dbReference>
<comment type="caution">
    <text evidence="11">The sequence shown here is derived from an EMBL/GenBank/DDBJ whole genome shotgun (WGS) entry which is preliminary data.</text>
</comment>
<evidence type="ECO:0000256" key="2">
    <source>
        <dbReference type="ARBA" id="ARBA00019248"/>
    </source>
</evidence>
<dbReference type="PRINTS" id="PR00290">
    <property type="entry name" value="KAZALINHBTR"/>
</dbReference>
<evidence type="ECO:0000256" key="3">
    <source>
        <dbReference type="ARBA" id="ARBA00022525"/>
    </source>
</evidence>
<sequence length="86" mass="9484">MKATGLFLLLSLALFCISVPATEGTKTVMQAASIYCRDQRTPRNFCTMEYMPHCGSDGVTYSNKCMFCNAFLRSRGNLGLRALDAC</sequence>
<evidence type="ECO:0000256" key="9">
    <source>
        <dbReference type="SAM" id="SignalP"/>
    </source>
</evidence>
<keyword evidence="9" id="KW-0732">Signal</keyword>
<feature type="domain" description="Kazal-like" evidence="10">
    <location>
        <begin position="30"/>
        <end position="86"/>
    </location>
</feature>
<evidence type="ECO:0000259" key="10">
    <source>
        <dbReference type="PROSITE" id="PS51465"/>
    </source>
</evidence>
<protein>
    <recommendedName>
        <fullName evidence="2">Ovomucoid</fullName>
    </recommendedName>
</protein>
<evidence type="ECO:0000313" key="11">
    <source>
        <dbReference type="EMBL" id="NWH88127.1"/>
    </source>
</evidence>